<dbReference type="SMART" id="SM00365">
    <property type="entry name" value="LRR_SD22"/>
    <property type="match status" value="3"/>
</dbReference>
<dbReference type="InterPro" id="IPR036871">
    <property type="entry name" value="PX_dom_sf"/>
</dbReference>
<dbReference type="GO" id="GO:0005737">
    <property type="term" value="C:cytoplasm"/>
    <property type="evidence" value="ECO:0007669"/>
    <property type="project" value="TreeGrafter"/>
</dbReference>
<dbReference type="SMART" id="SM00369">
    <property type="entry name" value="LRR_TYP"/>
    <property type="match status" value="2"/>
</dbReference>
<evidence type="ECO:0000313" key="5">
    <source>
        <dbReference type="EMBL" id="VDM30632.1"/>
    </source>
</evidence>
<feature type="compositionally biased region" description="Polar residues" evidence="3">
    <location>
        <begin position="645"/>
        <end position="657"/>
    </location>
</feature>
<dbReference type="Gene3D" id="3.80.10.10">
    <property type="entry name" value="Ribonuclease Inhibitor"/>
    <property type="match status" value="2"/>
</dbReference>
<evidence type="ECO:0000256" key="3">
    <source>
        <dbReference type="SAM" id="MobiDB-lite"/>
    </source>
</evidence>
<accession>A0A158RE11</accession>
<dbReference type="Proteomes" id="UP000274429">
    <property type="component" value="Unassembled WGS sequence"/>
</dbReference>
<dbReference type="InterPro" id="IPR001683">
    <property type="entry name" value="PX_dom"/>
</dbReference>
<feature type="compositionally biased region" description="Polar residues" evidence="3">
    <location>
        <begin position="798"/>
        <end position="816"/>
    </location>
</feature>
<dbReference type="Gene3D" id="3.30.1520.10">
    <property type="entry name" value="Phox-like domain"/>
    <property type="match status" value="1"/>
</dbReference>
<proteinExistence type="predicted"/>
<dbReference type="InterPro" id="IPR032675">
    <property type="entry name" value="LRR_dom_sf"/>
</dbReference>
<feature type="compositionally biased region" description="Basic and acidic residues" evidence="3">
    <location>
        <begin position="934"/>
        <end position="955"/>
    </location>
</feature>
<dbReference type="GO" id="GO:0035091">
    <property type="term" value="F:phosphatidylinositol binding"/>
    <property type="evidence" value="ECO:0007669"/>
    <property type="project" value="InterPro"/>
</dbReference>
<keyword evidence="2" id="KW-0677">Repeat</keyword>
<feature type="region of interest" description="Disordered" evidence="3">
    <location>
        <begin position="781"/>
        <end position="962"/>
    </location>
</feature>
<gene>
    <name evidence="5" type="ORF">TTAC_LOCUS6423</name>
</gene>
<dbReference type="EMBL" id="UYWX01020303">
    <property type="protein sequence ID" value="VDM30632.1"/>
    <property type="molecule type" value="Genomic_DNA"/>
</dbReference>
<dbReference type="PANTHER" id="PTHR15454">
    <property type="entry name" value="NISCHARIN RELATED"/>
    <property type="match status" value="1"/>
</dbReference>
<evidence type="ECO:0000259" key="4">
    <source>
        <dbReference type="PROSITE" id="PS50195"/>
    </source>
</evidence>
<sequence length="962" mass="106468">MVDCLQNDSIPAGVVFNEDGTVKLGYGCLSAAIQRCMLSDHVEYDIQLKHPKGYTWCVTRRYREFRVLQKVLQSKYDLAQDQVATLPGKKFFNNLSPAFVQQRSLELEEYLNRLLSYYTLPPPPLASFIDWERYDVHGITNSLARQLSKDGEKILSSGEVFVMNVYQVSAINQRMKSPVSENLFNRADEDFGCVVKFIAQIKRLKLNNVDLASMRGFEHIKATVIQLVVHHSLKNLKNLMLGDLFAAGGGNWVYGENPVPTLPWDQIKIADFSNNFLHIIDQTIALLPNVEILNLSNNLLTELAPLSSLSRLRVLYLSDNQLYIGEETNPCSVEVCEDEADVLEGLVLASSAGTIDSATEQPRSRQTPLKSLRERLGEVQVLVLAKNGLRSANLVEGLFSLQHLDLSDNKIDSFEELVCLGELPHLNSLELTGNPICDHAYYRRNALNVLGPRFPLIVLDGKRVTAKECENVRLYQALMKGGVVSQPAALDNLKSAAPPVLSTSSSNLILNQQNCVNIPIQASDTTEPNHTPVHENKIELPSEGTMDFVSSKDFKSSSPRVNVPVDGIDYFRNVSDEAVTDSLSKPSEIGLNSQRTDISHHNTQASESLHSESFQKTDISAAENFHVHHERNPSSVSVEEHTEACESQSATHQDYSSTKQPCMEQIEECTQITKEINRNLDGEELDPSGIHQMSSDVMFESLQSKAVDISDNTYEEDPSLLYQSTLAESKDITGDLTNVIGSHHDTQVDFPTEQFNDNKSLSQSGSAIYAEKCARSVSNLDSTLSSSTHETELKMSPNEPQVSVIENQQLDSSTGKSSKEPNIELPPSLAKQSEPDNVMEDASDPDLVNSNSVCYNILDPKNEHSSVEKQEEKESEVLQSIERSSVDARDQTADISNGDPESAPSSLHRSPPPGRLVSVTEFTVSDDPSMSFPDSRKSSGEKLDSNLDSFQKPEGDTSSSSQ</sequence>
<feature type="compositionally biased region" description="Basic and acidic residues" evidence="3">
    <location>
        <begin position="860"/>
        <end position="876"/>
    </location>
</feature>
<dbReference type="SMART" id="SM00312">
    <property type="entry name" value="PX"/>
    <property type="match status" value="1"/>
</dbReference>
<name>A0A158RE11_HYDTA</name>
<reference evidence="5 6" key="2">
    <citation type="submission" date="2018-11" db="EMBL/GenBank/DDBJ databases">
        <authorList>
            <consortium name="Pathogen Informatics"/>
        </authorList>
    </citation>
    <scope>NUCLEOTIDE SEQUENCE [LARGE SCALE GENOMIC DNA]</scope>
</reference>
<dbReference type="STRING" id="6205.A0A158RE11"/>
<dbReference type="SUPFAM" id="SSF64268">
    <property type="entry name" value="PX domain"/>
    <property type="match status" value="1"/>
</dbReference>
<dbReference type="Pfam" id="PF00787">
    <property type="entry name" value="PX"/>
    <property type="match status" value="1"/>
</dbReference>
<evidence type="ECO:0000313" key="6">
    <source>
        <dbReference type="Proteomes" id="UP000274429"/>
    </source>
</evidence>
<dbReference type="PROSITE" id="PS51450">
    <property type="entry name" value="LRR"/>
    <property type="match status" value="2"/>
</dbReference>
<dbReference type="PROSITE" id="PS50195">
    <property type="entry name" value="PX"/>
    <property type="match status" value="1"/>
</dbReference>
<dbReference type="InterPro" id="IPR001611">
    <property type="entry name" value="Leu-rich_rpt"/>
</dbReference>
<keyword evidence="6" id="KW-1185">Reference proteome</keyword>
<evidence type="ECO:0000256" key="1">
    <source>
        <dbReference type="ARBA" id="ARBA00022614"/>
    </source>
</evidence>
<dbReference type="AlphaFoldDB" id="A0A158RE11"/>
<organism evidence="7">
    <name type="scientific">Hydatigena taeniaeformis</name>
    <name type="common">Feline tapeworm</name>
    <name type="synonym">Taenia taeniaeformis</name>
    <dbReference type="NCBI Taxonomy" id="6205"/>
    <lineage>
        <taxon>Eukaryota</taxon>
        <taxon>Metazoa</taxon>
        <taxon>Spiralia</taxon>
        <taxon>Lophotrochozoa</taxon>
        <taxon>Platyhelminthes</taxon>
        <taxon>Cestoda</taxon>
        <taxon>Eucestoda</taxon>
        <taxon>Cyclophyllidea</taxon>
        <taxon>Taeniidae</taxon>
        <taxon>Hydatigera</taxon>
    </lineage>
</organism>
<dbReference type="WBParaSite" id="TTAC_0000643801-mRNA-1">
    <property type="protein sequence ID" value="TTAC_0000643801-mRNA-1"/>
    <property type="gene ID" value="TTAC_0000643801"/>
</dbReference>
<feature type="domain" description="PX" evidence="4">
    <location>
        <begin position="22"/>
        <end position="136"/>
    </location>
</feature>
<dbReference type="OrthoDB" id="430293at2759"/>
<feature type="region of interest" description="Disordered" evidence="3">
    <location>
        <begin position="630"/>
        <end position="657"/>
    </location>
</feature>
<reference evidence="7" key="1">
    <citation type="submission" date="2016-04" db="UniProtKB">
        <authorList>
            <consortium name="WormBaseParasite"/>
        </authorList>
    </citation>
    <scope>IDENTIFICATION</scope>
</reference>
<keyword evidence="1" id="KW-0433">Leucine-rich repeat</keyword>
<evidence type="ECO:0000256" key="2">
    <source>
        <dbReference type="ARBA" id="ARBA00022737"/>
    </source>
</evidence>
<feature type="compositionally biased region" description="Basic and acidic residues" evidence="3">
    <location>
        <begin position="630"/>
        <end position="644"/>
    </location>
</feature>
<protein>
    <submittedName>
        <fullName evidence="7">PX domain-containing protein</fullName>
    </submittedName>
</protein>
<dbReference type="PANTHER" id="PTHR15454:SF35">
    <property type="entry name" value="NISCHARIN"/>
    <property type="match status" value="1"/>
</dbReference>
<evidence type="ECO:0000313" key="7">
    <source>
        <dbReference type="WBParaSite" id="TTAC_0000643801-mRNA-1"/>
    </source>
</evidence>
<dbReference type="SUPFAM" id="SSF52047">
    <property type="entry name" value="RNI-like"/>
    <property type="match status" value="1"/>
</dbReference>
<dbReference type="InterPro" id="IPR003591">
    <property type="entry name" value="Leu-rich_rpt_typical-subtyp"/>
</dbReference>